<evidence type="ECO:0000259" key="7">
    <source>
        <dbReference type="Pfam" id="PF07782"/>
    </source>
</evidence>
<dbReference type="InterPro" id="IPR012858">
    <property type="entry name" value="DC_STAMP-like"/>
</dbReference>
<feature type="transmembrane region" description="Helical" evidence="6">
    <location>
        <begin position="514"/>
        <end position="533"/>
    </location>
</feature>
<dbReference type="InterPro" id="IPR051856">
    <property type="entry name" value="CSR-E3_Ligase_Protein"/>
</dbReference>
<evidence type="ECO:0000256" key="5">
    <source>
        <dbReference type="SAM" id="MobiDB-lite"/>
    </source>
</evidence>
<evidence type="ECO:0000256" key="2">
    <source>
        <dbReference type="ARBA" id="ARBA00022692"/>
    </source>
</evidence>
<keyword evidence="4 6" id="KW-0472">Membrane</keyword>
<proteinExistence type="predicted"/>
<feature type="transmembrane region" description="Helical" evidence="6">
    <location>
        <begin position="38"/>
        <end position="59"/>
    </location>
</feature>
<evidence type="ECO:0000259" key="8">
    <source>
        <dbReference type="Pfam" id="PF26037"/>
    </source>
</evidence>
<feature type="domain" description="Dendritic cell-specific transmembrane protein-like" evidence="7">
    <location>
        <begin position="367"/>
        <end position="557"/>
    </location>
</feature>
<dbReference type="PANTHER" id="PTHR21041">
    <property type="entry name" value="DENDRITIC CELL-SPECIFIC TRANSMEMBRANE PROTEIN"/>
    <property type="match status" value="1"/>
</dbReference>
<feature type="transmembrane region" description="Helical" evidence="6">
    <location>
        <begin position="109"/>
        <end position="127"/>
    </location>
</feature>
<dbReference type="Pfam" id="PF26037">
    <property type="entry name" value="zf-RING_DCST1_C"/>
    <property type="match status" value="1"/>
</dbReference>
<dbReference type="GO" id="GO:0016020">
    <property type="term" value="C:membrane"/>
    <property type="evidence" value="ECO:0007669"/>
    <property type="project" value="UniProtKB-SubCell"/>
</dbReference>
<comment type="subcellular location">
    <subcellularLocation>
        <location evidence="1">Membrane</location>
        <topology evidence="1">Multi-pass membrane protein</topology>
    </subcellularLocation>
</comment>
<accession>A0A2U9CHB6</accession>
<reference evidence="9 10" key="1">
    <citation type="submission" date="2017-12" db="EMBL/GenBank/DDBJ databases">
        <title>Integrating genomic resources of turbot (Scophthalmus maximus) in depth evaluation of genetic and physical mapping variation across individuals.</title>
        <authorList>
            <person name="Martinez P."/>
        </authorList>
    </citation>
    <scope>NUCLEOTIDE SEQUENCE [LARGE SCALE GENOMIC DNA]</scope>
</reference>
<evidence type="ECO:0000256" key="3">
    <source>
        <dbReference type="ARBA" id="ARBA00022989"/>
    </source>
</evidence>
<dbReference type="InterPro" id="IPR058842">
    <property type="entry name" value="DCST1_C"/>
</dbReference>
<feature type="transmembrane region" description="Helical" evidence="6">
    <location>
        <begin position="417"/>
        <end position="446"/>
    </location>
</feature>
<keyword evidence="2 6" id="KW-0812">Transmembrane</keyword>
<feature type="compositionally biased region" description="Basic and acidic residues" evidence="5">
    <location>
        <begin position="716"/>
        <end position="728"/>
    </location>
</feature>
<feature type="region of interest" description="Disordered" evidence="5">
    <location>
        <begin position="703"/>
        <end position="761"/>
    </location>
</feature>
<protein>
    <submittedName>
        <fullName evidence="9">Putative DC-STAMP domain-containing protein 2-like</fullName>
    </submittedName>
</protein>
<feature type="domain" description="E3 ubiquitin-protein ligase DCST1-like C-terminal" evidence="8">
    <location>
        <begin position="616"/>
        <end position="662"/>
    </location>
</feature>
<organism evidence="9 10">
    <name type="scientific">Scophthalmus maximus</name>
    <name type="common">Turbot</name>
    <name type="synonym">Psetta maxima</name>
    <dbReference type="NCBI Taxonomy" id="52904"/>
    <lineage>
        <taxon>Eukaryota</taxon>
        <taxon>Metazoa</taxon>
        <taxon>Chordata</taxon>
        <taxon>Craniata</taxon>
        <taxon>Vertebrata</taxon>
        <taxon>Euteleostomi</taxon>
        <taxon>Actinopterygii</taxon>
        <taxon>Neopterygii</taxon>
        <taxon>Teleostei</taxon>
        <taxon>Neoteleostei</taxon>
        <taxon>Acanthomorphata</taxon>
        <taxon>Carangaria</taxon>
        <taxon>Pleuronectiformes</taxon>
        <taxon>Pleuronectoidei</taxon>
        <taxon>Scophthalmidae</taxon>
        <taxon>Scophthalmus</taxon>
    </lineage>
</organism>
<dbReference type="Proteomes" id="UP000246464">
    <property type="component" value="Chromosome 16"/>
</dbReference>
<keyword evidence="3 6" id="KW-1133">Transmembrane helix</keyword>
<dbReference type="AlphaFoldDB" id="A0A2U9CHB6"/>
<dbReference type="EMBL" id="CP026258">
    <property type="protein sequence ID" value="AWP15868.1"/>
    <property type="molecule type" value="Genomic_DNA"/>
</dbReference>
<evidence type="ECO:0000256" key="1">
    <source>
        <dbReference type="ARBA" id="ARBA00004141"/>
    </source>
</evidence>
<gene>
    <name evidence="9" type="ORF">SMAX5B_021717</name>
</gene>
<evidence type="ECO:0000256" key="6">
    <source>
        <dbReference type="SAM" id="Phobius"/>
    </source>
</evidence>
<evidence type="ECO:0000313" key="9">
    <source>
        <dbReference type="EMBL" id="AWP15868.1"/>
    </source>
</evidence>
<evidence type="ECO:0000313" key="10">
    <source>
        <dbReference type="Proteomes" id="UP000246464"/>
    </source>
</evidence>
<dbReference type="PANTHER" id="PTHR21041:SF6">
    <property type="entry name" value="DC-STAMP DOMAIN-CONTAINING PROTEIN 2"/>
    <property type="match status" value="1"/>
</dbReference>
<name>A0A2U9CHB6_SCOMX</name>
<feature type="transmembrane region" description="Helical" evidence="6">
    <location>
        <begin position="65"/>
        <end position="88"/>
    </location>
</feature>
<keyword evidence="10" id="KW-1185">Reference proteome</keyword>
<sequence length="793" mass="86932">MKSDITVQAAGGGVRRTVSRSAGQSRWKRVKGHLREGGWSLLGFVSGLVLASLYGITTLFVQTQPLWFCVYVTLGVAVPAAFGMGLSAGVRANVTVMLPSLCSAHGRNFLLFLFVSVLLSGPVANTLENTERAAASLLCGAELAANQTQELMQKAAMPLSSALDRIREISSNAYSVAERVNNFIDTLTDSVRHVARTLRNVYHFLSDIGDICNAKLGSPYRKCRSVFGEARADCVRLLGDFDFLCDIVDGFLPLCNIARAGELFCIIPSYVADHLKKRLAAPVVAAFEQMKREFEFNLSTSATFDLDANSSSSVHQVSQDVMEEVSSDLQLFHTLSQPLKYGGLVLLAWSFLRAVQYRRRYCRERDFDNVYITSQFEEVDQQVTSGGGVSVLPLNRREAKTYITPLSLQLSSREWRAVLVGVASVLRYLVVGVLLVALDFLVFWVLDQVHHQLTEDVVARAPVTVAVLVNGSGFASDIFRDLVASFNVLQGGNVTVISRKCLLRPAEPNYSTCFILGFLLGLALLVSLSGGFVQRCRRLVCSSYHPETELERIQFLRQHILDQRRAEGGTLRKAVARSLADRGGGGGGGSRLRTLLLRSPGGVRLSHLLGLSSAVTCLACGEEARSEEDNNMVACDVPRCTGLYCRTCFHSLGNTCVVCMRPLTFQEDGEEELDSSDDEQLSLWSAALDSPRITDPRARTLMRRRISTATSQAPAERSDVEVGVKDQDVDSELSEADMMYQTGSDESDSDASFYSTSSPKLARRQDEALVTVLIHRPDARQTLQDPPETSVSP</sequence>
<dbReference type="STRING" id="52904.ENSSMAP00000030270"/>
<evidence type="ECO:0000256" key="4">
    <source>
        <dbReference type="ARBA" id="ARBA00023136"/>
    </source>
</evidence>
<dbReference type="Pfam" id="PF26039">
    <property type="entry name" value="Dcst2"/>
    <property type="match status" value="1"/>
</dbReference>
<dbReference type="Pfam" id="PF07782">
    <property type="entry name" value="DC_STAMP"/>
    <property type="match status" value="1"/>
</dbReference>